<feature type="signal peptide" evidence="1">
    <location>
        <begin position="1"/>
        <end position="24"/>
    </location>
</feature>
<reference evidence="2 3" key="1">
    <citation type="submission" date="2016-09" db="EMBL/GenBank/DDBJ databases">
        <title>Desulfuribacillus arsenicus sp. nov., an obligately anaerobic, dissimilatory arsenic- and antimonate-reducing bacterium isolated from anoxic sediments.</title>
        <authorList>
            <person name="Abin C.A."/>
            <person name="Hollibaugh J.T."/>
        </authorList>
    </citation>
    <scope>NUCLEOTIDE SEQUENCE [LARGE SCALE GENOMIC DNA]</scope>
    <source>
        <strain evidence="2 3">MLFW-2</strain>
    </source>
</reference>
<dbReference type="InterPro" id="IPR024485">
    <property type="entry name" value="DUF2680"/>
</dbReference>
<dbReference type="STRING" id="1390249.BHU72_08450"/>
<dbReference type="EMBL" id="MJAT01000037">
    <property type="protein sequence ID" value="OEH84529.1"/>
    <property type="molecule type" value="Genomic_DNA"/>
</dbReference>
<sequence>MKKSLIVFAALAVIIAFAVPGVFAATTPQQQEIDAIQKQMIELRKQLVDQYVAAGQITKEQADLMKQRLDAAPQTSGELQRGFGRGMGRGGCGQAGPGVAGGCGGPGSCGVQTEVAPSNTNL</sequence>
<keyword evidence="1" id="KW-0732">Signal</keyword>
<dbReference type="Proteomes" id="UP000095255">
    <property type="component" value="Unassembled WGS sequence"/>
</dbReference>
<protein>
    <recommendedName>
        <fullName evidence="4">DUF2680 domain-containing protein</fullName>
    </recommendedName>
</protein>
<keyword evidence="3" id="KW-1185">Reference proteome</keyword>
<evidence type="ECO:0008006" key="4">
    <source>
        <dbReference type="Google" id="ProtNLM"/>
    </source>
</evidence>
<dbReference type="Pfam" id="PF10925">
    <property type="entry name" value="DUF2680"/>
    <property type="match status" value="1"/>
</dbReference>
<gene>
    <name evidence="2" type="ORF">BHU72_08450</name>
</gene>
<dbReference type="RefSeq" id="WP_069702956.1">
    <property type="nucleotide sequence ID" value="NZ_MJAT01000037.1"/>
</dbReference>
<dbReference type="OrthoDB" id="2084094at2"/>
<evidence type="ECO:0000313" key="3">
    <source>
        <dbReference type="Proteomes" id="UP000095255"/>
    </source>
</evidence>
<evidence type="ECO:0000313" key="2">
    <source>
        <dbReference type="EMBL" id="OEH84529.1"/>
    </source>
</evidence>
<feature type="chain" id="PRO_5009180689" description="DUF2680 domain-containing protein" evidence="1">
    <location>
        <begin position="25"/>
        <end position="122"/>
    </location>
</feature>
<name>A0A1E5L3M1_9FIRM</name>
<comment type="caution">
    <text evidence="2">The sequence shown here is derived from an EMBL/GenBank/DDBJ whole genome shotgun (WGS) entry which is preliminary data.</text>
</comment>
<accession>A0A1E5L3M1</accession>
<organism evidence="2 3">
    <name type="scientific">Desulfuribacillus stibiiarsenatis</name>
    <dbReference type="NCBI Taxonomy" id="1390249"/>
    <lineage>
        <taxon>Bacteria</taxon>
        <taxon>Bacillati</taxon>
        <taxon>Bacillota</taxon>
        <taxon>Desulfuribacillia</taxon>
        <taxon>Desulfuribacillales</taxon>
        <taxon>Desulfuribacillaceae</taxon>
        <taxon>Desulfuribacillus</taxon>
    </lineage>
</organism>
<dbReference type="AlphaFoldDB" id="A0A1E5L3M1"/>
<proteinExistence type="predicted"/>
<evidence type="ECO:0000256" key="1">
    <source>
        <dbReference type="SAM" id="SignalP"/>
    </source>
</evidence>